<organism evidence="1 2">
    <name type="scientific">Elysia crispata</name>
    <name type="common">lettuce slug</name>
    <dbReference type="NCBI Taxonomy" id="231223"/>
    <lineage>
        <taxon>Eukaryota</taxon>
        <taxon>Metazoa</taxon>
        <taxon>Spiralia</taxon>
        <taxon>Lophotrochozoa</taxon>
        <taxon>Mollusca</taxon>
        <taxon>Gastropoda</taxon>
        <taxon>Heterobranchia</taxon>
        <taxon>Euthyneura</taxon>
        <taxon>Panpulmonata</taxon>
        <taxon>Sacoglossa</taxon>
        <taxon>Placobranchoidea</taxon>
        <taxon>Plakobranchidae</taxon>
        <taxon>Elysia</taxon>
    </lineage>
</organism>
<dbReference type="Proteomes" id="UP001283361">
    <property type="component" value="Unassembled WGS sequence"/>
</dbReference>
<keyword evidence="2" id="KW-1185">Reference proteome</keyword>
<evidence type="ECO:0000313" key="1">
    <source>
        <dbReference type="EMBL" id="KAK3779058.1"/>
    </source>
</evidence>
<sequence length="116" mass="12954">MEQRGALMTNHVRLLVFTPNCYARSGKVRSERLFSDVRRAAEKLAGHLNPGLRAAINELIALLSPDGSLLNKLDTSLLMTSIQAVSLSCRYRDVNEFVFHISEAVGSQLERRVTLQ</sequence>
<reference evidence="1" key="1">
    <citation type="journal article" date="2023" name="G3 (Bethesda)">
        <title>A reference genome for the long-term kleptoplast-retaining sea slug Elysia crispata morphotype clarki.</title>
        <authorList>
            <person name="Eastman K.E."/>
            <person name="Pendleton A.L."/>
            <person name="Shaikh M.A."/>
            <person name="Suttiyut T."/>
            <person name="Ogas R."/>
            <person name="Tomko P."/>
            <person name="Gavelis G."/>
            <person name="Widhalm J.R."/>
            <person name="Wisecaver J.H."/>
        </authorList>
    </citation>
    <scope>NUCLEOTIDE SEQUENCE</scope>
    <source>
        <strain evidence="1">ECLA1</strain>
    </source>
</reference>
<protein>
    <submittedName>
        <fullName evidence="1">Uncharacterized protein</fullName>
    </submittedName>
</protein>
<dbReference type="EMBL" id="JAWDGP010002885">
    <property type="protein sequence ID" value="KAK3779058.1"/>
    <property type="molecule type" value="Genomic_DNA"/>
</dbReference>
<accession>A0AAE1A165</accession>
<gene>
    <name evidence="1" type="ORF">RRG08_053481</name>
</gene>
<dbReference type="AlphaFoldDB" id="A0AAE1A165"/>
<proteinExistence type="predicted"/>
<comment type="caution">
    <text evidence="1">The sequence shown here is derived from an EMBL/GenBank/DDBJ whole genome shotgun (WGS) entry which is preliminary data.</text>
</comment>
<evidence type="ECO:0000313" key="2">
    <source>
        <dbReference type="Proteomes" id="UP001283361"/>
    </source>
</evidence>
<name>A0AAE1A165_9GAST</name>